<organism evidence="10 11">
    <name type="scientific">Aureicoccus marinus</name>
    <dbReference type="NCBI Taxonomy" id="754435"/>
    <lineage>
        <taxon>Bacteria</taxon>
        <taxon>Pseudomonadati</taxon>
        <taxon>Bacteroidota</taxon>
        <taxon>Flavobacteriia</taxon>
        <taxon>Flavobacteriales</taxon>
        <taxon>Flavobacteriaceae</taxon>
        <taxon>Aureicoccus</taxon>
    </lineage>
</organism>
<dbReference type="EMBL" id="MQVX01000001">
    <property type="protein sequence ID" value="PQJ15933.1"/>
    <property type="molecule type" value="Genomic_DNA"/>
</dbReference>
<evidence type="ECO:0000313" key="11">
    <source>
        <dbReference type="Proteomes" id="UP000239366"/>
    </source>
</evidence>
<dbReference type="AlphaFoldDB" id="A0A2S7T7M1"/>
<feature type="binding site" evidence="8">
    <location>
        <position position="48"/>
    </location>
    <ligand>
        <name>FMN</name>
        <dbReference type="ChEBI" id="CHEBI:58210"/>
        <note>ligand shared between dimeric partners</note>
    </ligand>
</feature>
<protein>
    <recommendedName>
        <fullName evidence="7">Putative NAD(P)H nitroreductase</fullName>
        <ecNumber evidence="7">1.-.-.-</ecNumber>
    </recommendedName>
</protein>
<evidence type="ECO:0000256" key="3">
    <source>
        <dbReference type="ARBA" id="ARBA00022643"/>
    </source>
</evidence>
<evidence type="ECO:0000256" key="4">
    <source>
        <dbReference type="ARBA" id="ARBA00022857"/>
    </source>
</evidence>
<evidence type="ECO:0000256" key="6">
    <source>
        <dbReference type="ARBA" id="ARBA00023027"/>
    </source>
</evidence>
<name>A0A2S7T7M1_9FLAO</name>
<proteinExistence type="inferred from homology"/>
<comment type="cofactor">
    <cofactor evidence="8">
        <name>FMN</name>
        <dbReference type="ChEBI" id="CHEBI:58210"/>
    </cofactor>
    <text evidence="8">Binds 1 FMN per subunit.</text>
</comment>
<dbReference type="EC" id="1.-.-.-" evidence="7"/>
<keyword evidence="6 7" id="KW-0520">NAD</keyword>
<dbReference type="RefSeq" id="WP_105001599.1">
    <property type="nucleotide sequence ID" value="NZ_MQVX01000001.1"/>
</dbReference>
<dbReference type="PANTHER" id="PTHR43821">
    <property type="entry name" value="NAD(P)H NITROREDUCTASE YDJA-RELATED"/>
    <property type="match status" value="1"/>
</dbReference>
<feature type="binding site" description="in other chain" evidence="8">
    <location>
        <begin position="142"/>
        <end position="144"/>
    </location>
    <ligand>
        <name>FMN</name>
        <dbReference type="ChEBI" id="CHEBI:58210"/>
        <note>ligand shared between dimeric partners</note>
    </ligand>
</feature>
<dbReference type="Proteomes" id="UP000239366">
    <property type="component" value="Unassembled WGS sequence"/>
</dbReference>
<sequence length="192" mass="22367">MKPQKEITSVAELIQKRRSIFPVQYNDTPIDKETLLEVLECARWAPNHKKTEPWRFKVILGEQKKALGTFLSAKYQEVTEQPKQIKVRKLLENPQKAGAVIAICMQRDPKESLPLWEEQAAVAMAVQNMWLRSTELGIGAYWSSPGLIRYMDEFFDLAEGESCMGFFYMGYTDQEWPEREPQEISSKIEWME</sequence>
<evidence type="ECO:0000256" key="8">
    <source>
        <dbReference type="PIRSR" id="PIRSR000232-1"/>
    </source>
</evidence>
<evidence type="ECO:0000256" key="7">
    <source>
        <dbReference type="PIRNR" id="PIRNR000232"/>
    </source>
</evidence>
<reference evidence="11" key="1">
    <citation type="submission" date="2016-11" db="EMBL/GenBank/DDBJ databases">
        <title>Trade-off between light-utilization and light-protection in marine flavobacteria.</title>
        <authorList>
            <person name="Kumagai Y."/>
            <person name="Yoshizawa S."/>
            <person name="Kogure K."/>
        </authorList>
    </citation>
    <scope>NUCLEOTIDE SEQUENCE [LARGE SCALE GENOMIC DNA]</scope>
    <source>
        <strain evidence="11">SG-18</strain>
    </source>
</reference>
<gene>
    <name evidence="10" type="ORF">BST99_09530</name>
</gene>
<feature type="binding site" description="in other chain" evidence="8">
    <location>
        <begin position="17"/>
        <end position="19"/>
    </location>
    <ligand>
        <name>FMN</name>
        <dbReference type="ChEBI" id="CHEBI:58210"/>
        <note>ligand shared between dimeric partners</note>
    </ligand>
</feature>
<dbReference type="CDD" id="cd02135">
    <property type="entry name" value="YdjA-like"/>
    <property type="match status" value="1"/>
</dbReference>
<dbReference type="OrthoDB" id="9804207at2"/>
<dbReference type="Gene3D" id="3.40.109.10">
    <property type="entry name" value="NADH Oxidase"/>
    <property type="match status" value="1"/>
</dbReference>
<keyword evidence="3 7" id="KW-0288">FMN</keyword>
<comment type="similarity">
    <text evidence="1 7">Belongs to the nitroreductase family.</text>
</comment>
<dbReference type="SUPFAM" id="SSF55469">
    <property type="entry name" value="FMN-dependent nitroreductase-like"/>
    <property type="match status" value="1"/>
</dbReference>
<accession>A0A2S7T7M1</accession>
<comment type="caution">
    <text evidence="10">The sequence shown here is derived from an EMBL/GenBank/DDBJ whole genome shotgun (WGS) entry which is preliminary data.</text>
</comment>
<dbReference type="GO" id="GO:0016491">
    <property type="term" value="F:oxidoreductase activity"/>
    <property type="evidence" value="ECO:0007669"/>
    <property type="project" value="UniProtKB-UniRule"/>
</dbReference>
<dbReference type="InterPro" id="IPR000415">
    <property type="entry name" value="Nitroreductase-like"/>
</dbReference>
<evidence type="ECO:0000256" key="5">
    <source>
        <dbReference type="ARBA" id="ARBA00023002"/>
    </source>
</evidence>
<keyword evidence="5 7" id="KW-0560">Oxidoreductase</keyword>
<keyword evidence="11" id="KW-1185">Reference proteome</keyword>
<evidence type="ECO:0000313" key="10">
    <source>
        <dbReference type="EMBL" id="PQJ15933.1"/>
    </source>
</evidence>
<feature type="domain" description="Nitroreductase" evidence="9">
    <location>
        <begin position="14"/>
        <end position="171"/>
    </location>
</feature>
<evidence type="ECO:0000256" key="1">
    <source>
        <dbReference type="ARBA" id="ARBA00007118"/>
    </source>
</evidence>
<dbReference type="InterPro" id="IPR052530">
    <property type="entry name" value="NAD(P)H_nitroreductase"/>
</dbReference>
<dbReference type="PANTHER" id="PTHR43821:SF1">
    <property type="entry name" value="NAD(P)H NITROREDUCTASE YDJA-RELATED"/>
    <property type="match status" value="1"/>
</dbReference>
<keyword evidence="2 7" id="KW-0285">Flavoprotein</keyword>
<evidence type="ECO:0000256" key="2">
    <source>
        <dbReference type="ARBA" id="ARBA00022630"/>
    </source>
</evidence>
<dbReference type="PIRSF" id="PIRSF000232">
    <property type="entry name" value="YdjA"/>
    <property type="match status" value="1"/>
</dbReference>
<dbReference type="InterPro" id="IPR026021">
    <property type="entry name" value="YdjA-like"/>
</dbReference>
<keyword evidence="4 7" id="KW-0521">NADP</keyword>
<dbReference type="InterPro" id="IPR029479">
    <property type="entry name" value="Nitroreductase"/>
</dbReference>
<dbReference type="Pfam" id="PF00881">
    <property type="entry name" value="Nitroreductase"/>
    <property type="match status" value="1"/>
</dbReference>
<evidence type="ECO:0000259" key="9">
    <source>
        <dbReference type="Pfam" id="PF00881"/>
    </source>
</evidence>